<keyword evidence="10" id="KW-0732">Signal</keyword>
<evidence type="ECO:0000256" key="4">
    <source>
        <dbReference type="ARBA" id="ARBA00022723"/>
    </source>
</evidence>
<dbReference type="PANTHER" id="PTHR24300:SF376">
    <property type="entry name" value="CYTOCHROME P450 15A1"/>
    <property type="match status" value="1"/>
</dbReference>
<dbReference type="InterPro" id="IPR050182">
    <property type="entry name" value="Cytochrome_P450_fam2"/>
</dbReference>
<dbReference type="OrthoDB" id="1055148at2759"/>
<dbReference type="InterPro" id="IPR002401">
    <property type="entry name" value="Cyt_P450_E_grp-I"/>
</dbReference>
<dbReference type="GO" id="GO:0006082">
    <property type="term" value="P:organic acid metabolic process"/>
    <property type="evidence" value="ECO:0007669"/>
    <property type="project" value="TreeGrafter"/>
</dbReference>
<keyword evidence="5 9" id="KW-0560">Oxidoreductase</keyword>
<evidence type="ECO:0000256" key="5">
    <source>
        <dbReference type="ARBA" id="ARBA00023002"/>
    </source>
</evidence>
<evidence type="ECO:0000256" key="6">
    <source>
        <dbReference type="ARBA" id="ARBA00023004"/>
    </source>
</evidence>
<name>E0VZW4_PEDHC</name>
<dbReference type="InterPro" id="IPR036396">
    <property type="entry name" value="Cyt_P450_sf"/>
</dbReference>
<keyword evidence="4 8" id="KW-0479">Metal-binding</keyword>
<dbReference type="FunFam" id="1.10.630.10:FF:000036">
    <property type="entry name" value="CYtochrome P450 family"/>
    <property type="match status" value="1"/>
</dbReference>
<dbReference type="InParanoid" id="E0VZW4"/>
<dbReference type="CTD" id="8235475"/>
<accession>E0VZW4</accession>
<dbReference type="GO" id="GO:0006805">
    <property type="term" value="P:xenobiotic metabolic process"/>
    <property type="evidence" value="ECO:0007669"/>
    <property type="project" value="TreeGrafter"/>
</dbReference>
<evidence type="ECO:0000313" key="11">
    <source>
        <dbReference type="EMBL" id="EEB18920.1"/>
    </source>
</evidence>
<dbReference type="GO" id="GO:0005737">
    <property type="term" value="C:cytoplasm"/>
    <property type="evidence" value="ECO:0007669"/>
    <property type="project" value="TreeGrafter"/>
</dbReference>
<feature type="signal peptide" evidence="10">
    <location>
        <begin position="1"/>
        <end position="20"/>
    </location>
</feature>
<evidence type="ECO:0000256" key="9">
    <source>
        <dbReference type="RuleBase" id="RU000461"/>
    </source>
</evidence>
<dbReference type="Pfam" id="PF00067">
    <property type="entry name" value="p450"/>
    <property type="match status" value="1"/>
</dbReference>
<dbReference type="PRINTS" id="PR00385">
    <property type="entry name" value="P450"/>
</dbReference>
<organism>
    <name type="scientific">Pediculus humanus subsp. corporis</name>
    <name type="common">Body louse</name>
    <dbReference type="NCBI Taxonomy" id="121224"/>
    <lineage>
        <taxon>Eukaryota</taxon>
        <taxon>Metazoa</taxon>
        <taxon>Ecdysozoa</taxon>
        <taxon>Arthropoda</taxon>
        <taxon>Hexapoda</taxon>
        <taxon>Insecta</taxon>
        <taxon>Pterygota</taxon>
        <taxon>Neoptera</taxon>
        <taxon>Paraneoptera</taxon>
        <taxon>Psocodea</taxon>
        <taxon>Troctomorpha</taxon>
        <taxon>Phthiraptera</taxon>
        <taxon>Anoplura</taxon>
        <taxon>Pediculidae</taxon>
        <taxon>Pediculus</taxon>
    </lineage>
</organism>
<evidence type="ECO:0000313" key="12">
    <source>
        <dbReference type="EnsemblMetazoa" id="PHUM539320-PA"/>
    </source>
</evidence>
<evidence type="ECO:0000256" key="2">
    <source>
        <dbReference type="ARBA" id="ARBA00010617"/>
    </source>
</evidence>
<proteinExistence type="inferred from homology"/>
<dbReference type="AlphaFoldDB" id="E0VZW4"/>
<dbReference type="EnsemblMetazoa" id="PHUM539320-RA">
    <property type="protein sequence ID" value="PHUM539320-PA"/>
    <property type="gene ID" value="PHUM539320"/>
</dbReference>
<dbReference type="InterPro" id="IPR001128">
    <property type="entry name" value="Cyt_P450"/>
</dbReference>
<dbReference type="PROSITE" id="PS00086">
    <property type="entry name" value="CYTOCHROME_P450"/>
    <property type="match status" value="1"/>
</dbReference>
<evidence type="ECO:0000256" key="8">
    <source>
        <dbReference type="PIRSR" id="PIRSR602401-1"/>
    </source>
</evidence>
<sequence length="494" mass="56998">MWFAAIFFVIILFLLLYLDTRKPKDYPPGPPWLPVLGSALTVHNLRKETGYLYKTCANLAKIYGPVVGLKIGKDKQVVCCSYEAIKEMLTKDDFDGRPQGPFYETRTWGIRRGLLLTDEEFWLEQRKFVLRHLREFGFGRRTMGGLVEEEAHEMVKDFKKKVLEGDNVIPMRDVFGVYVLNTLWSMLASIRYSPEDLELKKLQNLLTELFINIDMVGCPFSQFPILRYIAPEASGYKQFVQIHQKVWEFLKNELDNHKRTFKDGEPRDLMDVYLQILSSEQKKDSFSESQLLAICMDMFMAGSETTSKSLGFEFLYLLRNPEIQKKAQEEIDLVVGRDRLPTLDDKSKMPYLEAISLESVRVFMGRTFGVPHRALRDTTLQGYKIPKDTMLTANFHNVLMDEKYFDDPNEFKPERFLDSKGNLSIPDQYLPFGWGKHRCMGEVLAKTNIFLFTASLLQNFTFSLPEGDSLPSTEGIDGVTALPVSYNALVSFRK</sequence>
<comment type="similarity">
    <text evidence="2 9">Belongs to the cytochrome P450 family.</text>
</comment>
<dbReference type="GO" id="GO:0008395">
    <property type="term" value="F:steroid hydroxylase activity"/>
    <property type="evidence" value="ECO:0007669"/>
    <property type="project" value="TreeGrafter"/>
</dbReference>
<dbReference type="PANTHER" id="PTHR24300">
    <property type="entry name" value="CYTOCHROME P450 508A4-RELATED"/>
    <property type="match status" value="1"/>
</dbReference>
<dbReference type="ChEMBL" id="CHEMBL2364702"/>
<comment type="cofactor">
    <cofactor evidence="1 8">
        <name>heme</name>
        <dbReference type="ChEBI" id="CHEBI:30413"/>
    </cofactor>
</comment>
<evidence type="ECO:0000313" key="13">
    <source>
        <dbReference type="Proteomes" id="UP000009046"/>
    </source>
</evidence>
<dbReference type="EMBL" id="AAZO01006552">
    <property type="status" value="NOT_ANNOTATED_CDS"/>
    <property type="molecule type" value="Genomic_DNA"/>
</dbReference>
<dbReference type="EC" id="1.14.14.1" evidence="11"/>
<reference evidence="12" key="3">
    <citation type="submission" date="2021-02" db="UniProtKB">
        <authorList>
            <consortium name="EnsemblMetazoa"/>
        </authorList>
    </citation>
    <scope>IDENTIFICATION</scope>
    <source>
        <strain evidence="12">USDA</strain>
    </source>
</reference>
<dbReference type="OMA" id="HRSLYSF"/>
<dbReference type="PRINTS" id="PR00463">
    <property type="entry name" value="EP450I"/>
</dbReference>
<feature type="binding site" description="axial binding residue" evidence="8">
    <location>
        <position position="439"/>
    </location>
    <ligand>
        <name>heme</name>
        <dbReference type="ChEBI" id="CHEBI:30413"/>
    </ligand>
    <ligandPart>
        <name>Fe</name>
        <dbReference type="ChEBI" id="CHEBI:18248"/>
    </ligandPart>
</feature>
<dbReference type="GO" id="GO:0020037">
    <property type="term" value="F:heme binding"/>
    <property type="evidence" value="ECO:0007669"/>
    <property type="project" value="InterPro"/>
</dbReference>
<dbReference type="EMBL" id="DS235854">
    <property type="protein sequence ID" value="EEB18920.1"/>
    <property type="molecule type" value="Genomic_DNA"/>
</dbReference>
<dbReference type="eggNOG" id="KOG0156">
    <property type="taxonomic scope" value="Eukaryota"/>
</dbReference>
<dbReference type="SUPFAM" id="SSF48264">
    <property type="entry name" value="Cytochrome P450"/>
    <property type="match status" value="1"/>
</dbReference>
<keyword evidence="3 8" id="KW-0349">Heme</keyword>
<evidence type="ECO:0000256" key="1">
    <source>
        <dbReference type="ARBA" id="ARBA00001971"/>
    </source>
</evidence>
<feature type="chain" id="PRO_5011412891" evidence="10">
    <location>
        <begin position="21"/>
        <end position="494"/>
    </location>
</feature>
<evidence type="ECO:0000256" key="10">
    <source>
        <dbReference type="SAM" id="SignalP"/>
    </source>
</evidence>
<dbReference type="CDD" id="cd20651">
    <property type="entry name" value="CYP15A1-like"/>
    <property type="match status" value="1"/>
</dbReference>
<dbReference type="RefSeq" id="XP_002431658.1">
    <property type="nucleotide sequence ID" value="XM_002431613.1"/>
</dbReference>
<reference evidence="11" key="2">
    <citation type="submission" date="2007-04" db="EMBL/GenBank/DDBJ databases">
        <title>The genome of the human body louse.</title>
        <authorList>
            <consortium name="The Human Body Louse Genome Consortium"/>
            <person name="Kirkness E."/>
            <person name="Walenz B."/>
            <person name="Hass B."/>
            <person name="Bruggner R."/>
            <person name="Strausberg R."/>
        </authorList>
    </citation>
    <scope>NUCLEOTIDE SEQUENCE</scope>
    <source>
        <strain evidence="11">USDA</strain>
    </source>
</reference>
<keyword evidence="7 9" id="KW-0503">Monooxygenase</keyword>
<dbReference type="GO" id="GO:0005506">
    <property type="term" value="F:iron ion binding"/>
    <property type="evidence" value="ECO:0007669"/>
    <property type="project" value="InterPro"/>
</dbReference>
<dbReference type="FunCoup" id="E0VZW4">
    <property type="interactions" value="1"/>
</dbReference>
<dbReference type="STRING" id="121224.E0VZW4"/>
<dbReference type="Gene3D" id="1.10.630.10">
    <property type="entry name" value="Cytochrome P450"/>
    <property type="match status" value="1"/>
</dbReference>
<dbReference type="InterPro" id="IPR017972">
    <property type="entry name" value="Cyt_P450_CS"/>
</dbReference>
<dbReference type="Proteomes" id="UP000009046">
    <property type="component" value="Unassembled WGS sequence"/>
</dbReference>
<keyword evidence="13" id="KW-1185">Reference proteome</keyword>
<gene>
    <name evidence="12" type="primary">8235475</name>
    <name evidence="11" type="ORF">Phum_PHUM539320</name>
</gene>
<dbReference type="HOGENOM" id="CLU_001570_22_3_1"/>
<dbReference type="VEuPathDB" id="VectorBase:PHUM539320"/>
<reference evidence="11" key="1">
    <citation type="submission" date="2007-04" db="EMBL/GenBank/DDBJ databases">
        <title>Annotation of Pediculus humanus corporis strain USDA.</title>
        <authorList>
            <person name="Kirkness E."/>
            <person name="Hannick L."/>
            <person name="Hass B."/>
            <person name="Bruggner R."/>
            <person name="Lawson D."/>
            <person name="Bidwell S."/>
            <person name="Joardar V."/>
            <person name="Caler E."/>
            <person name="Walenz B."/>
            <person name="Inman J."/>
            <person name="Schobel S."/>
            <person name="Galinsky K."/>
            <person name="Amedeo P."/>
            <person name="Strausberg R."/>
        </authorList>
    </citation>
    <scope>NUCLEOTIDE SEQUENCE</scope>
    <source>
        <strain evidence="11">USDA</strain>
    </source>
</reference>
<evidence type="ECO:0000256" key="7">
    <source>
        <dbReference type="ARBA" id="ARBA00023033"/>
    </source>
</evidence>
<dbReference type="GeneID" id="8235475"/>
<keyword evidence="6 8" id="KW-0408">Iron</keyword>
<dbReference type="DrugCentral" id="E0VZW4"/>
<dbReference type="KEGG" id="phu:Phum_PHUM539320"/>
<dbReference type="GO" id="GO:0016712">
    <property type="term" value="F:oxidoreductase activity, acting on paired donors, with incorporation or reduction of molecular oxygen, reduced flavin or flavoprotein as one donor, and incorporation of one atom of oxygen"/>
    <property type="evidence" value="ECO:0007669"/>
    <property type="project" value="UniProtKB-EC"/>
</dbReference>
<protein>
    <submittedName>
        <fullName evidence="11">Cytochrome P-450, putative</fullName>
        <ecNumber evidence="11">1.14.14.1</ecNumber>
    </submittedName>
</protein>
<evidence type="ECO:0000256" key="3">
    <source>
        <dbReference type="ARBA" id="ARBA00022617"/>
    </source>
</evidence>